<evidence type="ECO:0000256" key="15">
    <source>
        <dbReference type="ARBA" id="ARBA00033028"/>
    </source>
</evidence>
<evidence type="ECO:0000313" key="17">
    <source>
        <dbReference type="EMBL" id="TBW57633.1"/>
    </source>
</evidence>
<comment type="caution">
    <text evidence="17">The sequence shown here is derived from an EMBL/GenBank/DDBJ whole genome shotgun (WGS) entry which is preliminary data.</text>
</comment>
<dbReference type="Proteomes" id="UP000313645">
    <property type="component" value="Unassembled WGS sequence"/>
</dbReference>
<feature type="coiled-coil region" evidence="16">
    <location>
        <begin position="289"/>
        <end position="316"/>
    </location>
</feature>
<proteinExistence type="inferred from homology"/>
<evidence type="ECO:0000256" key="7">
    <source>
        <dbReference type="ARBA" id="ARBA00022692"/>
    </source>
</evidence>
<gene>
    <name evidence="17" type="ORF">EZI54_06220</name>
</gene>
<evidence type="ECO:0000256" key="6">
    <source>
        <dbReference type="ARBA" id="ARBA00022519"/>
    </source>
</evidence>
<keyword evidence="7" id="KW-0812">Transmembrane</keyword>
<dbReference type="EMBL" id="SJDL01000007">
    <property type="protein sequence ID" value="TBW57633.1"/>
    <property type="molecule type" value="Genomic_DNA"/>
</dbReference>
<evidence type="ECO:0000256" key="3">
    <source>
        <dbReference type="ARBA" id="ARBA00010358"/>
    </source>
</evidence>
<keyword evidence="6" id="KW-0997">Cell inner membrane</keyword>
<keyword evidence="12" id="KW-0143">Chaperone</keyword>
<evidence type="ECO:0000256" key="13">
    <source>
        <dbReference type="ARBA" id="ARBA00030948"/>
    </source>
</evidence>
<evidence type="ECO:0000256" key="12">
    <source>
        <dbReference type="ARBA" id="ARBA00023186"/>
    </source>
</evidence>
<evidence type="ECO:0000256" key="1">
    <source>
        <dbReference type="ARBA" id="ARBA00003280"/>
    </source>
</evidence>
<keyword evidence="10" id="KW-0443">Lipid metabolism</keyword>
<evidence type="ECO:0000256" key="9">
    <source>
        <dbReference type="ARBA" id="ARBA00022989"/>
    </source>
</evidence>
<keyword evidence="8" id="KW-0442">Lipid degradation</keyword>
<dbReference type="Pfam" id="PF03280">
    <property type="entry name" value="Lipase_chap"/>
    <property type="match status" value="1"/>
</dbReference>
<name>A0ABY1ZRU2_9GAMM</name>
<organism evidence="17 18">
    <name type="scientific">Marinobacter halodurans</name>
    <dbReference type="NCBI Taxonomy" id="2528979"/>
    <lineage>
        <taxon>Bacteria</taxon>
        <taxon>Pseudomonadati</taxon>
        <taxon>Pseudomonadota</taxon>
        <taxon>Gammaproteobacteria</taxon>
        <taxon>Pseudomonadales</taxon>
        <taxon>Marinobacteraceae</taxon>
        <taxon>Marinobacter</taxon>
    </lineage>
</organism>
<evidence type="ECO:0000256" key="14">
    <source>
        <dbReference type="ARBA" id="ARBA00031542"/>
    </source>
</evidence>
<keyword evidence="11" id="KW-0472">Membrane</keyword>
<evidence type="ECO:0000256" key="4">
    <source>
        <dbReference type="ARBA" id="ARBA00019692"/>
    </source>
</evidence>
<keyword evidence="18" id="KW-1185">Reference proteome</keyword>
<keyword evidence="16" id="KW-0175">Coiled coil</keyword>
<comment type="function">
    <text evidence="1">May be involved in the folding of the extracellular lipase during its passage through the periplasm.</text>
</comment>
<dbReference type="InterPro" id="IPR004961">
    <property type="entry name" value="Lipase_chaperone"/>
</dbReference>
<evidence type="ECO:0000256" key="10">
    <source>
        <dbReference type="ARBA" id="ARBA00023098"/>
    </source>
</evidence>
<evidence type="ECO:0000256" key="2">
    <source>
        <dbReference type="ARBA" id="ARBA00004383"/>
    </source>
</evidence>
<evidence type="ECO:0000313" key="18">
    <source>
        <dbReference type="Proteomes" id="UP000313645"/>
    </source>
</evidence>
<dbReference type="SUPFAM" id="SSF158855">
    <property type="entry name" value="Lipase chaperone-like"/>
    <property type="match status" value="1"/>
</dbReference>
<evidence type="ECO:0000256" key="11">
    <source>
        <dbReference type="ARBA" id="ARBA00023136"/>
    </source>
</evidence>
<accession>A0ABY1ZRU2</accession>
<evidence type="ECO:0000256" key="8">
    <source>
        <dbReference type="ARBA" id="ARBA00022963"/>
    </source>
</evidence>
<keyword evidence="9" id="KW-1133">Transmembrane helix</keyword>
<protein>
    <recommendedName>
        <fullName evidence="4">Lipase chaperone</fullName>
    </recommendedName>
    <alternativeName>
        <fullName evidence="15">Lipase foldase</fullName>
    </alternativeName>
    <alternativeName>
        <fullName evidence="13">Lipase helper protein</fullName>
    </alternativeName>
    <alternativeName>
        <fullName evidence="14">Lipase modulator</fullName>
    </alternativeName>
</protein>
<evidence type="ECO:0000256" key="5">
    <source>
        <dbReference type="ARBA" id="ARBA00022475"/>
    </source>
</evidence>
<sequence>MEQKSSRILVAGGLLALVTAVTVGTLAFFQGSQERAEKTVHLKPHVVAQPQDLSREVPTSGIGKPAPTSAELKDALLDLPLGHTVTDIDIDGNVRIDMNGNLIYDEDLRRFLDFFIGLTKSPEDEAAMREAMAMVMDRRGVPRPVQAEVFGILENYLAYLGAADTLMSENGALQTHMKAVFDELYSLRRRHLGQDVAEGFFGAEEARLRAMFARQQVLASQSVSDVEREQALAAIDQNLPESAREVARRSHRIVNVRHQVQDMREQGATDQEVFAVRAASFGVEGAERLAKLDEERERWQEQLQRYRRQKARIDAQSQLSDAARQEAIEQLRREYFSEQEQKRVSILDRIDASGDGS</sequence>
<dbReference type="RefSeq" id="WP_131480122.1">
    <property type="nucleotide sequence ID" value="NZ_SJDL01000007.1"/>
</dbReference>
<evidence type="ECO:0000256" key="16">
    <source>
        <dbReference type="SAM" id="Coils"/>
    </source>
</evidence>
<comment type="similarity">
    <text evidence="3">Belongs to the lipase chaperone family.</text>
</comment>
<reference evidence="17 18" key="1">
    <citation type="submission" date="2019-02" db="EMBL/GenBank/DDBJ databases">
        <title>Marinobacter halodurans sp. nov., a marine bacterium isolated from sea tidal flat.</title>
        <authorList>
            <person name="Yoo Y."/>
            <person name="Lee D.W."/>
            <person name="Kim B.S."/>
            <person name="Kim J.-J."/>
        </authorList>
    </citation>
    <scope>NUCLEOTIDE SEQUENCE [LARGE SCALE GENOMIC DNA]</scope>
    <source>
        <strain evidence="17 18">YJ-S3-2</strain>
    </source>
</reference>
<comment type="subcellular location">
    <subcellularLocation>
        <location evidence="2">Cell inner membrane</location>
        <topology evidence="2">Single-pass membrane protein</topology>
        <orientation evidence="2">Periplasmic side</orientation>
    </subcellularLocation>
</comment>
<keyword evidence="5" id="KW-1003">Cell membrane</keyword>